<accession>A0A0E9N6C7</accession>
<dbReference type="STRING" id="1220578.FPE01S_04_05200"/>
<proteinExistence type="predicted"/>
<dbReference type="EMBL" id="BBWV01000004">
    <property type="protein sequence ID" value="GAO45276.1"/>
    <property type="molecule type" value="Genomic_DNA"/>
</dbReference>
<sequence length="137" mass="15657">MSWFQGKTRQQTVPMQLQIKALDSVDMYLWGMTYGSDKKDNRAYTLKPFDKSRGHWLIDEHNSIVLDLFQIGPKVTGSFTVDGNTIVNSYTLQGDSLVIEFYNIQERPIAITGGKDSTIPKIKSYGMRSYQVAVLRR</sequence>
<evidence type="ECO:0000313" key="2">
    <source>
        <dbReference type="Proteomes" id="UP000033121"/>
    </source>
</evidence>
<protein>
    <submittedName>
        <fullName evidence="1">Uncharacterized protein</fullName>
    </submittedName>
</protein>
<keyword evidence="2" id="KW-1185">Reference proteome</keyword>
<organism evidence="1 2">
    <name type="scientific">Flavihumibacter petaseus NBRC 106054</name>
    <dbReference type="NCBI Taxonomy" id="1220578"/>
    <lineage>
        <taxon>Bacteria</taxon>
        <taxon>Pseudomonadati</taxon>
        <taxon>Bacteroidota</taxon>
        <taxon>Chitinophagia</taxon>
        <taxon>Chitinophagales</taxon>
        <taxon>Chitinophagaceae</taxon>
        <taxon>Flavihumibacter</taxon>
    </lineage>
</organism>
<gene>
    <name evidence="1" type="ORF">FPE01S_04_05200</name>
</gene>
<name>A0A0E9N6C7_9BACT</name>
<dbReference type="AlphaFoldDB" id="A0A0E9N6C7"/>
<reference evidence="1 2" key="1">
    <citation type="submission" date="2015-04" db="EMBL/GenBank/DDBJ databases">
        <title>Whole genome shotgun sequence of Flavihumibacter petaseus NBRC 106054.</title>
        <authorList>
            <person name="Miyazawa S."/>
            <person name="Hosoyama A."/>
            <person name="Hashimoto M."/>
            <person name="Noguchi M."/>
            <person name="Tsuchikane K."/>
            <person name="Ohji S."/>
            <person name="Yamazoe A."/>
            <person name="Ichikawa N."/>
            <person name="Kimura A."/>
            <person name="Fujita N."/>
        </authorList>
    </citation>
    <scope>NUCLEOTIDE SEQUENCE [LARGE SCALE GENOMIC DNA]</scope>
    <source>
        <strain evidence="1 2">NBRC 106054</strain>
    </source>
</reference>
<comment type="caution">
    <text evidence="1">The sequence shown here is derived from an EMBL/GenBank/DDBJ whole genome shotgun (WGS) entry which is preliminary data.</text>
</comment>
<evidence type="ECO:0000313" key="1">
    <source>
        <dbReference type="EMBL" id="GAO45276.1"/>
    </source>
</evidence>
<dbReference type="Proteomes" id="UP000033121">
    <property type="component" value="Unassembled WGS sequence"/>
</dbReference>